<feature type="compositionally biased region" description="Gly residues" evidence="1">
    <location>
        <begin position="39"/>
        <end position="56"/>
    </location>
</feature>
<sequence>MNRTCEGGARARLLAAFACALALAACGGGGGDSGGGSGGGNGGNNGNNGGGDGGGSVAPQPTPLPVSSALPAVDATQWHEAAVRNVLQTFAYGSQASDAQIREWAAMPPQQAIVQMLDFAPFNPRLSPGLGGADPLRTGGGTLAGLSAYWRGASSPFPQATRAAFDIGGSWGGVARVGLQAGMTPGLNPFLHRVLFWETNYHLAVNQEVDVSGAQIGAYYDTLLQSFAAGDSYSRSLARAAMSAAIGRQYGHFRNTYDNARGVFRGNEDFAREFHQLFFGILGTTQPEDAAPRATGEDSYHEVVTVKNTARLLTDMTEPSDHATELAFGTAQHHQAPLEILHAQIAGATARDKLLALAEVAIRHPESEANLPVKIVAGLANDRLGAADIAELRAYWRDMGQRKSLLDFLRAYAISRQFHDPARVKYLTPLERNMVLLNRFALTRQESELVGLYSAIGLVTWEEGFDAFSPSHNVFGHTTGEETSLAADHFRVVYNRGIDGLWRFARVDGDGNAELAAQAPGWEKRWDALAPREADGGWRTGRVAGWLWQRFIGGGGFGAHERLYTYALLGTGRDAGYYCTGNGAAGTDPDYVFTDADFAPGALGSRCLEGLAALPLALDSADATVRKDANRRVAYAVAFLSALPQAQVVRGE</sequence>
<dbReference type="RefSeq" id="WP_018747287.1">
    <property type="nucleotide sequence ID" value="NZ_BSOZ01000067.1"/>
</dbReference>
<evidence type="ECO:0000313" key="3">
    <source>
        <dbReference type="EMBL" id="GLS05816.1"/>
    </source>
</evidence>
<dbReference type="InterPro" id="IPR014917">
    <property type="entry name" value="DUF1800"/>
</dbReference>
<reference evidence="4" key="1">
    <citation type="journal article" date="2019" name="Int. J. Syst. Evol. Microbiol.">
        <title>The Global Catalogue of Microorganisms (GCM) 10K type strain sequencing project: providing services to taxonomists for standard genome sequencing and annotation.</title>
        <authorList>
            <consortium name="The Broad Institute Genomics Platform"/>
            <consortium name="The Broad Institute Genome Sequencing Center for Infectious Disease"/>
            <person name="Wu L."/>
            <person name="Ma J."/>
        </authorList>
    </citation>
    <scope>NUCLEOTIDE SEQUENCE [LARGE SCALE GENOMIC DNA]</scope>
    <source>
        <strain evidence="4">NBRC 104970</strain>
    </source>
</reference>
<keyword evidence="4" id="KW-1185">Reference proteome</keyword>
<protein>
    <recommendedName>
        <fullName evidence="5">Lipoprotein</fullName>
    </recommendedName>
</protein>
<dbReference type="EMBL" id="BSOZ01000067">
    <property type="protein sequence ID" value="GLS05816.1"/>
    <property type="molecule type" value="Genomic_DNA"/>
</dbReference>
<evidence type="ECO:0008006" key="5">
    <source>
        <dbReference type="Google" id="ProtNLM"/>
    </source>
</evidence>
<proteinExistence type="predicted"/>
<evidence type="ECO:0000256" key="2">
    <source>
        <dbReference type="SAM" id="SignalP"/>
    </source>
</evidence>
<organism evidence="3 4">
    <name type="scientific">Chitiniphilus shinanonensis</name>
    <dbReference type="NCBI Taxonomy" id="553088"/>
    <lineage>
        <taxon>Bacteria</taxon>
        <taxon>Pseudomonadati</taxon>
        <taxon>Pseudomonadota</taxon>
        <taxon>Betaproteobacteria</taxon>
        <taxon>Neisseriales</taxon>
        <taxon>Chitinibacteraceae</taxon>
        <taxon>Chitiniphilus</taxon>
    </lineage>
</organism>
<keyword evidence="2" id="KW-0732">Signal</keyword>
<feature type="chain" id="PRO_5047165470" description="Lipoprotein" evidence="2">
    <location>
        <begin position="25"/>
        <end position="652"/>
    </location>
</feature>
<feature type="signal peptide" evidence="2">
    <location>
        <begin position="1"/>
        <end position="24"/>
    </location>
</feature>
<feature type="region of interest" description="Disordered" evidence="1">
    <location>
        <begin position="39"/>
        <end position="68"/>
    </location>
</feature>
<dbReference type="Proteomes" id="UP001156836">
    <property type="component" value="Unassembled WGS sequence"/>
</dbReference>
<evidence type="ECO:0000313" key="4">
    <source>
        <dbReference type="Proteomes" id="UP001156836"/>
    </source>
</evidence>
<dbReference type="PROSITE" id="PS51257">
    <property type="entry name" value="PROKAR_LIPOPROTEIN"/>
    <property type="match status" value="1"/>
</dbReference>
<gene>
    <name evidence="3" type="ORF">GCM10007860_29740</name>
</gene>
<accession>A0ABQ6BZ57</accession>
<comment type="caution">
    <text evidence="3">The sequence shown here is derived from an EMBL/GenBank/DDBJ whole genome shotgun (WGS) entry which is preliminary data.</text>
</comment>
<name>A0ABQ6BZ57_9NEIS</name>
<evidence type="ECO:0000256" key="1">
    <source>
        <dbReference type="SAM" id="MobiDB-lite"/>
    </source>
</evidence>
<dbReference type="Pfam" id="PF08811">
    <property type="entry name" value="DUF1800"/>
    <property type="match status" value="1"/>
</dbReference>